<keyword evidence="1" id="KW-0472">Membrane</keyword>
<evidence type="ECO:0000256" key="1">
    <source>
        <dbReference type="SAM" id="Phobius"/>
    </source>
</evidence>
<reference evidence="2" key="1">
    <citation type="journal article" date="2021" name="PeerJ">
        <title>Extensive microbial diversity within the chicken gut microbiome revealed by metagenomics and culture.</title>
        <authorList>
            <person name="Gilroy R."/>
            <person name="Ravi A."/>
            <person name="Getino M."/>
            <person name="Pursley I."/>
            <person name="Horton D.L."/>
            <person name="Alikhan N.F."/>
            <person name="Baker D."/>
            <person name="Gharbi K."/>
            <person name="Hall N."/>
            <person name="Watson M."/>
            <person name="Adriaenssens E.M."/>
            <person name="Foster-Nyarko E."/>
            <person name="Jarju S."/>
            <person name="Secka A."/>
            <person name="Antonio M."/>
            <person name="Oren A."/>
            <person name="Chaudhuri R.R."/>
            <person name="La Ragione R."/>
            <person name="Hildebrand F."/>
            <person name="Pallen M.J."/>
        </authorList>
    </citation>
    <scope>NUCLEOTIDE SEQUENCE</scope>
    <source>
        <strain evidence="2">CHK179-5677</strain>
    </source>
</reference>
<evidence type="ECO:0000313" key="3">
    <source>
        <dbReference type="Proteomes" id="UP000760668"/>
    </source>
</evidence>
<organism evidence="2 3">
    <name type="scientific">Pseudoflavonifractor capillosus</name>
    <dbReference type="NCBI Taxonomy" id="106588"/>
    <lineage>
        <taxon>Bacteria</taxon>
        <taxon>Bacillati</taxon>
        <taxon>Bacillota</taxon>
        <taxon>Clostridia</taxon>
        <taxon>Eubacteriales</taxon>
        <taxon>Oscillospiraceae</taxon>
        <taxon>Pseudoflavonifractor</taxon>
    </lineage>
</organism>
<dbReference type="EMBL" id="DYUC01000040">
    <property type="protein sequence ID" value="HJG86260.1"/>
    <property type="molecule type" value="Genomic_DNA"/>
</dbReference>
<proteinExistence type="predicted"/>
<dbReference type="AlphaFoldDB" id="A0A921MLB0"/>
<keyword evidence="1" id="KW-1133">Transmembrane helix</keyword>
<evidence type="ECO:0008006" key="4">
    <source>
        <dbReference type="Google" id="ProtNLM"/>
    </source>
</evidence>
<protein>
    <recommendedName>
        <fullName evidence="4">Lipoprotein</fullName>
    </recommendedName>
</protein>
<comment type="caution">
    <text evidence="2">The sequence shown here is derived from an EMBL/GenBank/DDBJ whole genome shotgun (WGS) entry which is preliminary data.</text>
</comment>
<reference evidence="2" key="2">
    <citation type="submission" date="2021-09" db="EMBL/GenBank/DDBJ databases">
        <authorList>
            <person name="Gilroy R."/>
        </authorList>
    </citation>
    <scope>NUCLEOTIDE SEQUENCE</scope>
    <source>
        <strain evidence="2">CHK179-5677</strain>
    </source>
</reference>
<evidence type="ECO:0000313" key="2">
    <source>
        <dbReference type="EMBL" id="HJG86260.1"/>
    </source>
</evidence>
<dbReference type="Proteomes" id="UP000760668">
    <property type="component" value="Unassembled WGS sequence"/>
</dbReference>
<name>A0A921MLB0_9FIRM</name>
<dbReference type="PROSITE" id="PS51257">
    <property type="entry name" value="PROKAR_LIPOPROTEIN"/>
    <property type="match status" value="1"/>
</dbReference>
<gene>
    <name evidence="2" type="ORF">K8V01_04445</name>
</gene>
<accession>A0A921MLB0</accession>
<sequence length="64" mass="7119">MKKVVQFVLKLVAVCAIVAAAACCVIAYWDKITAVLSCARDKLAEKKACCCHSEYDDYADWDEE</sequence>
<keyword evidence="1" id="KW-0812">Transmembrane</keyword>
<feature type="transmembrane region" description="Helical" evidence="1">
    <location>
        <begin position="7"/>
        <end position="29"/>
    </location>
</feature>
<dbReference type="RefSeq" id="WP_294535895.1">
    <property type="nucleotide sequence ID" value="NZ_DYUC01000040.1"/>
</dbReference>